<evidence type="ECO:0000256" key="1">
    <source>
        <dbReference type="SAM" id="Phobius"/>
    </source>
</evidence>
<dbReference type="Pfam" id="PF13398">
    <property type="entry name" value="Peptidase_M50B"/>
    <property type="match status" value="1"/>
</dbReference>
<dbReference type="EMBL" id="MLYV02000860">
    <property type="protein sequence ID" value="PSR76132.1"/>
    <property type="molecule type" value="Genomic_DNA"/>
</dbReference>
<feature type="transmembrane region" description="Helical" evidence="1">
    <location>
        <begin position="99"/>
        <end position="117"/>
    </location>
</feature>
<accession>A0A2R6NT00</accession>
<evidence type="ECO:0000313" key="2">
    <source>
        <dbReference type="EMBL" id="PSR76132.1"/>
    </source>
</evidence>
<gene>
    <name evidence="2" type="ORF">PHLCEN_2v8630</name>
</gene>
<feature type="transmembrane region" description="Helical" evidence="1">
    <location>
        <begin position="147"/>
        <end position="165"/>
    </location>
</feature>
<dbReference type="Proteomes" id="UP000186601">
    <property type="component" value="Unassembled WGS sequence"/>
</dbReference>
<reference evidence="2 3" key="1">
    <citation type="submission" date="2018-02" db="EMBL/GenBank/DDBJ databases">
        <title>Genome sequence of the basidiomycete white-rot fungus Phlebia centrifuga.</title>
        <authorList>
            <person name="Granchi Z."/>
            <person name="Peng M."/>
            <person name="de Vries R.P."/>
            <person name="Hilden K."/>
            <person name="Makela M.R."/>
            <person name="Grigoriev I."/>
            <person name="Riley R."/>
        </authorList>
    </citation>
    <scope>NUCLEOTIDE SEQUENCE [LARGE SCALE GENOMIC DNA]</scope>
    <source>
        <strain evidence="2 3">FBCC195</strain>
    </source>
</reference>
<feature type="non-terminal residue" evidence="2">
    <location>
        <position position="168"/>
    </location>
</feature>
<evidence type="ECO:0008006" key="4">
    <source>
        <dbReference type="Google" id="ProtNLM"/>
    </source>
</evidence>
<organism evidence="2 3">
    <name type="scientific">Hermanssonia centrifuga</name>
    <dbReference type="NCBI Taxonomy" id="98765"/>
    <lineage>
        <taxon>Eukaryota</taxon>
        <taxon>Fungi</taxon>
        <taxon>Dikarya</taxon>
        <taxon>Basidiomycota</taxon>
        <taxon>Agaricomycotina</taxon>
        <taxon>Agaricomycetes</taxon>
        <taxon>Polyporales</taxon>
        <taxon>Meruliaceae</taxon>
        <taxon>Hermanssonia</taxon>
    </lineage>
</organism>
<name>A0A2R6NT00_9APHY</name>
<evidence type="ECO:0000313" key="3">
    <source>
        <dbReference type="Proteomes" id="UP000186601"/>
    </source>
</evidence>
<keyword evidence="3" id="KW-1185">Reference proteome</keyword>
<dbReference type="AlphaFoldDB" id="A0A2R6NT00"/>
<keyword evidence="1" id="KW-0812">Transmembrane</keyword>
<protein>
    <recommendedName>
        <fullName evidence="4">Peptidase M50B-like protein</fullName>
    </recommendedName>
</protein>
<keyword evidence="1" id="KW-0472">Membrane</keyword>
<feature type="transmembrane region" description="Helical" evidence="1">
    <location>
        <begin position="31"/>
        <end position="51"/>
    </location>
</feature>
<sequence length="168" mass="17901">MSAPFAVPRPPIAPPIRMPVIPPLSPTHDQIVVYAVVIFALWNVPGARVLINPLKLFTIGWHELCHITAAILTGGTVTRVCIDPDLGGATNVEGGIPTLILSAGYIGSTMFGGVLIMSGFDTLVAKIMSFIVGIGLLCPLVLVRDKLTILLTLCYEGLLIGFWFVDHG</sequence>
<keyword evidence="1" id="KW-1133">Transmembrane helix</keyword>
<dbReference type="OrthoDB" id="40823at2759"/>
<proteinExistence type="predicted"/>
<dbReference type="InterPro" id="IPR049500">
    <property type="entry name" value="Peptidase_M50B-like"/>
</dbReference>
<dbReference type="PANTHER" id="PTHR33979:SF2">
    <property type="entry name" value="PEPTIDASE M50B-LIKE-DOMAIN-CONTAINING PROTEIN"/>
    <property type="match status" value="1"/>
</dbReference>
<dbReference type="PANTHER" id="PTHR33979">
    <property type="entry name" value="OS02G0221600 PROTEIN"/>
    <property type="match status" value="1"/>
</dbReference>
<comment type="caution">
    <text evidence="2">The sequence shown here is derived from an EMBL/GenBank/DDBJ whole genome shotgun (WGS) entry which is preliminary data.</text>
</comment>
<feature type="transmembrane region" description="Helical" evidence="1">
    <location>
        <begin position="123"/>
        <end position="142"/>
    </location>
</feature>